<keyword evidence="2" id="KW-0812">Transmembrane</keyword>
<keyword evidence="2" id="KW-1133">Transmembrane helix</keyword>
<dbReference type="Pfam" id="PF20479">
    <property type="entry name" value="TMEM128"/>
    <property type="match status" value="1"/>
</dbReference>
<feature type="transmembrane region" description="Helical" evidence="2">
    <location>
        <begin position="140"/>
        <end position="160"/>
    </location>
</feature>
<protein>
    <submittedName>
        <fullName evidence="4">Uncharacterized protein</fullName>
    </submittedName>
</protein>
<evidence type="ECO:0000313" key="3">
    <source>
        <dbReference type="Proteomes" id="UP000887569"/>
    </source>
</evidence>
<proteinExistence type="predicted"/>
<reference evidence="4" key="1">
    <citation type="submission" date="2022-11" db="UniProtKB">
        <authorList>
            <consortium name="WormBaseParasite"/>
        </authorList>
    </citation>
    <scope>IDENTIFICATION</scope>
</reference>
<feature type="transmembrane region" description="Helical" evidence="2">
    <location>
        <begin position="75"/>
        <end position="98"/>
    </location>
</feature>
<organism evidence="3 4">
    <name type="scientific">Parascaris univalens</name>
    <name type="common">Nematode worm</name>
    <dbReference type="NCBI Taxonomy" id="6257"/>
    <lineage>
        <taxon>Eukaryota</taxon>
        <taxon>Metazoa</taxon>
        <taxon>Ecdysozoa</taxon>
        <taxon>Nematoda</taxon>
        <taxon>Chromadorea</taxon>
        <taxon>Rhabditida</taxon>
        <taxon>Spirurina</taxon>
        <taxon>Ascaridomorpha</taxon>
        <taxon>Ascaridoidea</taxon>
        <taxon>Ascarididae</taxon>
        <taxon>Parascaris</taxon>
    </lineage>
</organism>
<feature type="transmembrane region" description="Helical" evidence="2">
    <location>
        <begin position="110"/>
        <end position="134"/>
    </location>
</feature>
<dbReference type="PANTHER" id="PTHR31134:SF1">
    <property type="entry name" value="TRANSMEMBRANE PROTEIN 128"/>
    <property type="match status" value="1"/>
</dbReference>
<sequence>MRSGDLRARRRLDTNRTTESSDSGVYSLDARSSDSPARRRRSIQLDDVLWCFAFALTVWYFDLPMKLLIDPRINRFYLTVAICLQFAFVSIGLLLFVIGRKQPMELWPEVYPKVFPVAIFTFLAACVMFCLATWNLWSFWSIYIVFVTFMFTIVVVSLVVRREAKHRHWRERLHKNVFVCFFMIDSIVNG</sequence>
<keyword evidence="3" id="KW-1185">Reference proteome</keyword>
<dbReference type="PANTHER" id="PTHR31134">
    <property type="entry name" value="TRANSMEMBRANE PROTEIN 128"/>
    <property type="match status" value="1"/>
</dbReference>
<accession>A0A915AF18</accession>
<dbReference type="Proteomes" id="UP000887569">
    <property type="component" value="Unplaced"/>
</dbReference>
<feature type="transmembrane region" description="Helical" evidence="2">
    <location>
        <begin position="48"/>
        <end position="69"/>
    </location>
</feature>
<name>A0A915AF18_PARUN</name>
<evidence type="ECO:0000256" key="1">
    <source>
        <dbReference type="SAM" id="MobiDB-lite"/>
    </source>
</evidence>
<keyword evidence="2" id="KW-0472">Membrane</keyword>
<dbReference type="AlphaFoldDB" id="A0A915AF18"/>
<evidence type="ECO:0000256" key="2">
    <source>
        <dbReference type="SAM" id="Phobius"/>
    </source>
</evidence>
<dbReference type="WBParaSite" id="PgR007_g030_t02">
    <property type="protein sequence ID" value="PgR007_g030_t02"/>
    <property type="gene ID" value="PgR007_g030"/>
</dbReference>
<evidence type="ECO:0000313" key="4">
    <source>
        <dbReference type="WBParaSite" id="PgR007_g030_t02"/>
    </source>
</evidence>
<feature type="region of interest" description="Disordered" evidence="1">
    <location>
        <begin position="1"/>
        <end position="32"/>
    </location>
</feature>
<dbReference type="InterPro" id="IPR033579">
    <property type="entry name" value="TMEM128"/>
</dbReference>
<feature type="compositionally biased region" description="Basic and acidic residues" evidence="1">
    <location>
        <begin position="1"/>
        <end position="16"/>
    </location>
</feature>